<dbReference type="InterPro" id="IPR002397">
    <property type="entry name" value="Cyt_P450_B"/>
</dbReference>
<dbReference type="GO" id="GO:0005506">
    <property type="term" value="F:iron ion binding"/>
    <property type="evidence" value="ECO:0007669"/>
    <property type="project" value="InterPro"/>
</dbReference>
<keyword evidence="2" id="KW-0349">Heme</keyword>
<evidence type="ECO:0000256" key="2">
    <source>
        <dbReference type="RuleBase" id="RU000461"/>
    </source>
</evidence>
<protein>
    <recommendedName>
        <fullName evidence="5">Cytochrome P450</fullName>
    </recommendedName>
</protein>
<organism evidence="3 4">
    <name type="scientific">Actinokineospora auranticolor</name>
    <dbReference type="NCBI Taxonomy" id="155976"/>
    <lineage>
        <taxon>Bacteria</taxon>
        <taxon>Bacillati</taxon>
        <taxon>Actinomycetota</taxon>
        <taxon>Actinomycetes</taxon>
        <taxon>Pseudonocardiales</taxon>
        <taxon>Pseudonocardiaceae</taxon>
        <taxon>Actinokineospora</taxon>
    </lineage>
</organism>
<dbReference type="InterPro" id="IPR001128">
    <property type="entry name" value="Cyt_P450"/>
</dbReference>
<name>A0A2S6H1K9_9PSEU</name>
<evidence type="ECO:0008006" key="5">
    <source>
        <dbReference type="Google" id="ProtNLM"/>
    </source>
</evidence>
<gene>
    <name evidence="3" type="ORF">CLV40_101568</name>
</gene>
<sequence>MTQTAPVVPDRGGFPFLDITAPDFTYDAPEVAAARDRSWCAESPIGLLVLRHAEAQQLVRDPRLTHDGARFMAMSGVADGPVYDWWVPMMVNHDGVDHRRLRGLVQKAFTPRTLDRLRPFTRARARQLAGDLVGAGTTDFYAACADPLPLAVMSALLGVPSEDVGVFGTWTTDLGLVLSLIHERSFLDRVVAAVVGLDGYVDHLMDLRAAEPGEDVVSALVSERVAEGVVTREELRNLLVTLVFAAHDTTRHQLANAMVVFAEHPDQWRLLTRRPELVPDAVQELMRWAPSAASVFRFAGEDFEFGGRLIERDEFLLVLAPIVQRDPLAYRDGDAFDITATGRAPLIQFGGGPHHCLGAALARIELEEALAAMTAVLGPPVVTEPVTWRPPIGILGPTALSVRFESP</sequence>
<dbReference type="GO" id="GO:0020037">
    <property type="term" value="F:heme binding"/>
    <property type="evidence" value="ECO:0007669"/>
    <property type="project" value="InterPro"/>
</dbReference>
<dbReference type="AlphaFoldDB" id="A0A2S6H1K9"/>
<evidence type="ECO:0000256" key="1">
    <source>
        <dbReference type="ARBA" id="ARBA00010617"/>
    </source>
</evidence>
<keyword evidence="4" id="KW-1185">Reference proteome</keyword>
<dbReference type="GO" id="GO:0016705">
    <property type="term" value="F:oxidoreductase activity, acting on paired donors, with incorporation or reduction of molecular oxygen"/>
    <property type="evidence" value="ECO:0007669"/>
    <property type="project" value="InterPro"/>
</dbReference>
<keyword evidence="2" id="KW-0479">Metal-binding</keyword>
<keyword evidence="2" id="KW-0408">Iron</keyword>
<accession>A0A2S6H1K9</accession>
<keyword evidence="2" id="KW-0560">Oxidoreductase</keyword>
<comment type="similarity">
    <text evidence="1 2">Belongs to the cytochrome P450 family.</text>
</comment>
<dbReference type="Pfam" id="PF00067">
    <property type="entry name" value="p450"/>
    <property type="match status" value="1"/>
</dbReference>
<dbReference type="GO" id="GO:0004497">
    <property type="term" value="F:monooxygenase activity"/>
    <property type="evidence" value="ECO:0007669"/>
    <property type="project" value="UniProtKB-KW"/>
</dbReference>
<evidence type="ECO:0000313" key="3">
    <source>
        <dbReference type="EMBL" id="PPK71378.1"/>
    </source>
</evidence>
<proteinExistence type="inferred from homology"/>
<evidence type="ECO:0000313" key="4">
    <source>
        <dbReference type="Proteomes" id="UP000239203"/>
    </source>
</evidence>
<dbReference type="InterPro" id="IPR036396">
    <property type="entry name" value="Cyt_P450_sf"/>
</dbReference>
<dbReference type="Gene3D" id="1.10.630.10">
    <property type="entry name" value="Cytochrome P450"/>
    <property type="match status" value="1"/>
</dbReference>
<dbReference type="PRINTS" id="PR00359">
    <property type="entry name" value="BP450"/>
</dbReference>
<comment type="caution">
    <text evidence="3">The sequence shown here is derived from an EMBL/GenBank/DDBJ whole genome shotgun (WGS) entry which is preliminary data.</text>
</comment>
<dbReference type="SUPFAM" id="SSF48264">
    <property type="entry name" value="Cytochrome P450"/>
    <property type="match status" value="1"/>
</dbReference>
<dbReference type="RefSeq" id="WP_245930982.1">
    <property type="nucleotide sequence ID" value="NZ_CP154825.1"/>
</dbReference>
<dbReference type="PANTHER" id="PTHR46696:SF1">
    <property type="entry name" value="CYTOCHROME P450 YJIB-RELATED"/>
    <property type="match status" value="1"/>
</dbReference>
<reference evidence="3 4" key="1">
    <citation type="submission" date="2018-02" db="EMBL/GenBank/DDBJ databases">
        <title>Genomic Encyclopedia of Archaeal and Bacterial Type Strains, Phase II (KMG-II): from individual species to whole genera.</title>
        <authorList>
            <person name="Goeker M."/>
        </authorList>
    </citation>
    <scope>NUCLEOTIDE SEQUENCE [LARGE SCALE GENOMIC DNA]</scope>
    <source>
        <strain evidence="3 4">YU 961-1</strain>
    </source>
</reference>
<dbReference type="PROSITE" id="PS00086">
    <property type="entry name" value="CYTOCHROME_P450"/>
    <property type="match status" value="1"/>
</dbReference>
<dbReference type="PANTHER" id="PTHR46696">
    <property type="entry name" value="P450, PUTATIVE (EUROFUNG)-RELATED"/>
    <property type="match status" value="1"/>
</dbReference>
<keyword evidence="2" id="KW-0503">Monooxygenase</keyword>
<dbReference type="EMBL" id="PTIX01000001">
    <property type="protein sequence ID" value="PPK71378.1"/>
    <property type="molecule type" value="Genomic_DNA"/>
</dbReference>
<dbReference type="Proteomes" id="UP000239203">
    <property type="component" value="Unassembled WGS sequence"/>
</dbReference>
<dbReference type="InterPro" id="IPR017972">
    <property type="entry name" value="Cyt_P450_CS"/>
</dbReference>